<dbReference type="InterPro" id="IPR046532">
    <property type="entry name" value="DUF6597"/>
</dbReference>
<evidence type="ECO:0000256" key="1">
    <source>
        <dbReference type="ARBA" id="ARBA00023015"/>
    </source>
</evidence>
<dbReference type="OrthoDB" id="323290at2"/>
<keyword evidence="1" id="KW-0805">Transcription regulation</keyword>
<dbReference type="PROSITE" id="PS01124">
    <property type="entry name" value="HTH_ARAC_FAMILY_2"/>
    <property type="match status" value="1"/>
</dbReference>
<dbReference type="PANTHER" id="PTHR46796">
    <property type="entry name" value="HTH-TYPE TRANSCRIPTIONAL ACTIVATOR RHAS-RELATED"/>
    <property type="match status" value="1"/>
</dbReference>
<keyword evidence="3" id="KW-0804">Transcription</keyword>
<dbReference type="InterPro" id="IPR009057">
    <property type="entry name" value="Homeodomain-like_sf"/>
</dbReference>
<dbReference type="Gene3D" id="1.10.10.60">
    <property type="entry name" value="Homeodomain-like"/>
    <property type="match status" value="1"/>
</dbReference>
<evidence type="ECO:0000313" key="5">
    <source>
        <dbReference type="EMBL" id="TCS89229.1"/>
    </source>
</evidence>
<protein>
    <submittedName>
        <fullName evidence="5">Helix-turn-helix protein</fullName>
    </submittedName>
</protein>
<keyword evidence="2" id="KW-0238">DNA-binding</keyword>
<dbReference type="InterPro" id="IPR050204">
    <property type="entry name" value="AraC_XylS_family_regulators"/>
</dbReference>
<evidence type="ECO:0000256" key="3">
    <source>
        <dbReference type="ARBA" id="ARBA00023163"/>
    </source>
</evidence>
<gene>
    <name evidence="5" type="ORF">EDD80_102423</name>
</gene>
<dbReference type="Pfam" id="PF20240">
    <property type="entry name" value="DUF6597"/>
    <property type="match status" value="1"/>
</dbReference>
<dbReference type="InterPro" id="IPR018060">
    <property type="entry name" value="HTH_AraC"/>
</dbReference>
<dbReference type="SMART" id="SM00342">
    <property type="entry name" value="HTH_ARAC"/>
    <property type="match status" value="1"/>
</dbReference>
<feature type="domain" description="HTH araC/xylS-type" evidence="4">
    <location>
        <begin position="169"/>
        <end position="253"/>
    </location>
</feature>
<evidence type="ECO:0000259" key="4">
    <source>
        <dbReference type="PROSITE" id="PS01124"/>
    </source>
</evidence>
<dbReference type="Pfam" id="PF12833">
    <property type="entry name" value="HTH_18"/>
    <property type="match status" value="1"/>
</dbReference>
<sequence>MKVSNLQPGNALAGYVQRILVIENYRVISPFILPLFANGAPTLLFLTAAGTLDNSPANHLTLFGQTVFPRTLTVKENFTLIAYFFKPHALHALFGVPAHELADYPVSLNLLEPGMTAELKDRLLNAGSTKIMLSLLDNYIFRLITRTRIAAEMVMHAANMVASCTSGESLAAVQKELYVTERTFQRLFKNAIGIAPNLFRRICQFNAGFQQLNSGRFSRLSDIAFAHGYADQSHYIRTFKEFTGTTPKDYLKWAGGA</sequence>
<dbReference type="Proteomes" id="UP000295807">
    <property type="component" value="Unassembled WGS sequence"/>
</dbReference>
<dbReference type="GO" id="GO:0003700">
    <property type="term" value="F:DNA-binding transcription factor activity"/>
    <property type="evidence" value="ECO:0007669"/>
    <property type="project" value="InterPro"/>
</dbReference>
<reference evidence="5 6" key="1">
    <citation type="submission" date="2019-03" db="EMBL/GenBank/DDBJ databases">
        <title>Genomic Encyclopedia of Type Strains, Phase IV (KMG-IV): sequencing the most valuable type-strain genomes for metagenomic binning, comparative biology and taxonomic classification.</title>
        <authorList>
            <person name="Goeker M."/>
        </authorList>
    </citation>
    <scope>NUCLEOTIDE SEQUENCE [LARGE SCALE GENOMIC DNA]</scope>
    <source>
        <strain evidence="5 6">DSM 21100</strain>
    </source>
</reference>
<accession>A0A4R3KUV7</accession>
<proteinExistence type="predicted"/>
<evidence type="ECO:0000256" key="2">
    <source>
        <dbReference type="ARBA" id="ARBA00023125"/>
    </source>
</evidence>
<dbReference type="AlphaFoldDB" id="A0A4R3KUV7"/>
<dbReference type="GO" id="GO:0043565">
    <property type="term" value="F:sequence-specific DNA binding"/>
    <property type="evidence" value="ECO:0007669"/>
    <property type="project" value="InterPro"/>
</dbReference>
<comment type="caution">
    <text evidence="5">The sequence shown here is derived from an EMBL/GenBank/DDBJ whole genome shotgun (WGS) entry which is preliminary data.</text>
</comment>
<evidence type="ECO:0000313" key="6">
    <source>
        <dbReference type="Proteomes" id="UP000295807"/>
    </source>
</evidence>
<dbReference type="EMBL" id="SMAD01000002">
    <property type="protein sequence ID" value="TCS89229.1"/>
    <property type="molecule type" value="Genomic_DNA"/>
</dbReference>
<organism evidence="5 6">
    <name type="scientific">Anseongella ginsenosidimutans</name>
    <dbReference type="NCBI Taxonomy" id="496056"/>
    <lineage>
        <taxon>Bacteria</taxon>
        <taxon>Pseudomonadati</taxon>
        <taxon>Bacteroidota</taxon>
        <taxon>Sphingobacteriia</taxon>
        <taxon>Sphingobacteriales</taxon>
        <taxon>Sphingobacteriaceae</taxon>
        <taxon>Anseongella</taxon>
    </lineage>
</organism>
<dbReference type="SUPFAM" id="SSF46689">
    <property type="entry name" value="Homeodomain-like"/>
    <property type="match status" value="1"/>
</dbReference>
<keyword evidence="6" id="KW-1185">Reference proteome</keyword>
<name>A0A4R3KUV7_9SPHI</name>